<dbReference type="Proteomes" id="UP001620626">
    <property type="component" value="Unassembled WGS sequence"/>
</dbReference>
<evidence type="ECO:0000313" key="2">
    <source>
        <dbReference type="EMBL" id="KAL3112597.1"/>
    </source>
</evidence>
<evidence type="ECO:0000256" key="1">
    <source>
        <dbReference type="SAM" id="SignalP"/>
    </source>
</evidence>
<dbReference type="PANTHER" id="PTHR34401">
    <property type="entry name" value="PROTEIN CBG12388-RELATED"/>
    <property type="match status" value="1"/>
</dbReference>
<keyword evidence="1" id="KW-0732">Signal</keyword>
<sequence length="292" mass="33479">MITYILFLLAILVQEGHGYNNLYRQCTCAEQSECYGVLIAETAKCFDVEYEEVKADLIKAHADPIKTAPCFNKFTNFVKDWHFCVEAKLAKQSSCLPTKSYAQTTSNDFLEILVKGISANVAQRMDPLFAIDNHTLVKVDQKWHDTAKVCAFDRQLKLRCFADKNCAVKASEKEVEKAIDECYKEHNVVKVQHNRCECMENNVPCNGYGIEKYCDKLKREVSYGKCFISRPDIVVCVVQFLHRFEPPIPTAYIVADKVFRTLFHYKRRFLGKAVQLLYPRAVALEMGNQPSN</sequence>
<organism evidence="2 3">
    <name type="scientific">Heterodera trifolii</name>
    <dbReference type="NCBI Taxonomy" id="157864"/>
    <lineage>
        <taxon>Eukaryota</taxon>
        <taxon>Metazoa</taxon>
        <taxon>Ecdysozoa</taxon>
        <taxon>Nematoda</taxon>
        <taxon>Chromadorea</taxon>
        <taxon>Rhabditida</taxon>
        <taxon>Tylenchina</taxon>
        <taxon>Tylenchomorpha</taxon>
        <taxon>Tylenchoidea</taxon>
        <taxon>Heteroderidae</taxon>
        <taxon>Heteroderinae</taxon>
        <taxon>Heterodera</taxon>
    </lineage>
</organism>
<comment type="caution">
    <text evidence="2">The sequence shown here is derived from an EMBL/GenBank/DDBJ whole genome shotgun (WGS) entry which is preliminary data.</text>
</comment>
<name>A0ABD2LBI1_9BILA</name>
<dbReference type="AlphaFoldDB" id="A0ABD2LBI1"/>
<accession>A0ABD2LBI1</accession>
<dbReference type="EMBL" id="JBICBT010000466">
    <property type="protein sequence ID" value="KAL3112597.1"/>
    <property type="molecule type" value="Genomic_DNA"/>
</dbReference>
<feature type="signal peptide" evidence="1">
    <location>
        <begin position="1"/>
        <end position="18"/>
    </location>
</feature>
<evidence type="ECO:0008006" key="4">
    <source>
        <dbReference type="Google" id="ProtNLM"/>
    </source>
</evidence>
<evidence type="ECO:0000313" key="3">
    <source>
        <dbReference type="Proteomes" id="UP001620626"/>
    </source>
</evidence>
<protein>
    <recommendedName>
        <fullName evidence="4">DUF19 domain-containing protein</fullName>
    </recommendedName>
</protein>
<reference evidence="2 3" key="1">
    <citation type="submission" date="2024-10" db="EMBL/GenBank/DDBJ databases">
        <authorList>
            <person name="Kim D."/>
        </authorList>
    </citation>
    <scope>NUCLEOTIDE SEQUENCE [LARGE SCALE GENOMIC DNA]</scope>
    <source>
        <strain evidence="2">BH-2024</strain>
    </source>
</reference>
<keyword evidence="3" id="KW-1185">Reference proteome</keyword>
<proteinExistence type="predicted"/>
<gene>
    <name evidence="2" type="ORF">niasHT_017964</name>
</gene>
<feature type="chain" id="PRO_5044894952" description="DUF19 domain-containing protein" evidence="1">
    <location>
        <begin position="19"/>
        <end position="292"/>
    </location>
</feature>